<dbReference type="EMBL" id="VIIS01002152">
    <property type="protein sequence ID" value="KAF0287982.1"/>
    <property type="molecule type" value="Genomic_DNA"/>
</dbReference>
<keyword evidence="3" id="KW-1185">Reference proteome</keyword>
<name>A0A6A4VCB7_AMPAM</name>
<reference evidence="2 3" key="1">
    <citation type="submission" date="2019-07" db="EMBL/GenBank/DDBJ databases">
        <title>Draft genome assembly of a fouling barnacle, Amphibalanus amphitrite (Darwin, 1854): The first reference genome for Thecostraca.</title>
        <authorList>
            <person name="Kim W."/>
        </authorList>
    </citation>
    <scope>NUCLEOTIDE SEQUENCE [LARGE SCALE GENOMIC DNA]</scope>
    <source>
        <strain evidence="2">SNU_AA5</strain>
        <tissue evidence="2">Soma without cirri and trophi</tissue>
    </source>
</reference>
<dbReference type="Proteomes" id="UP000440578">
    <property type="component" value="Unassembled WGS sequence"/>
</dbReference>
<evidence type="ECO:0000313" key="2">
    <source>
        <dbReference type="EMBL" id="KAF0287982.1"/>
    </source>
</evidence>
<sequence>MSARGAEGAGGPPMPPPPAVYQMPPPPHCPPGPPAGYHPGSQDDARVAYMYQRSHDPEYQAGVMRWSTGDDSAIGARGLYDHHRGASMPPPEPGIGDHQMKAPPLLKWKVPSAASRPHRRQRRGHAGGGAMTGGDDVRAERTMTLLRWCVPVTQPLSLCVWGVTRRIKRHFL</sequence>
<accession>A0A6A4VCB7</accession>
<dbReference type="AlphaFoldDB" id="A0A6A4VCB7"/>
<gene>
    <name evidence="2" type="ORF">FJT64_013627</name>
</gene>
<comment type="caution">
    <text evidence="2">The sequence shown here is derived from an EMBL/GenBank/DDBJ whole genome shotgun (WGS) entry which is preliminary data.</text>
</comment>
<feature type="compositionally biased region" description="Basic residues" evidence="1">
    <location>
        <begin position="116"/>
        <end position="125"/>
    </location>
</feature>
<feature type="region of interest" description="Disordered" evidence="1">
    <location>
        <begin position="1"/>
        <end position="42"/>
    </location>
</feature>
<evidence type="ECO:0000256" key="1">
    <source>
        <dbReference type="SAM" id="MobiDB-lite"/>
    </source>
</evidence>
<dbReference type="OrthoDB" id="668540at2759"/>
<protein>
    <submittedName>
        <fullName evidence="2">Uncharacterized protein</fullName>
    </submittedName>
</protein>
<feature type="region of interest" description="Disordered" evidence="1">
    <location>
        <begin position="112"/>
        <end position="136"/>
    </location>
</feature>
<proteinExistence type="predicted"/>
<feature type="compositionally biased region" description="Pro residues" evidence="1">
    <location>
        <begin position="12"/>
        <end position="36"/>
    </location>
</feature>
<organism evidence="2 3">
    <name type="scientific">Amphibalanus amphitrite</name>
    <name type="common">Striped barnacle</name>
    <name type="synonym">Balanus amphitrite</name>
    <dbReference type="NCBI Taxonomy" id="1232801"/>
    <lineage>
        <taxon>Eukaryota</taxon>
        <taxon>Metazoa</taxon>
        <taxon>Ecdysozoa</taxon>
        <taxon>Arthropoda</taxon>
        <taxon>Crustacea</taxon>
        <taxon>Multicrustacea</taxon>
        <taxon>Cirripedia</taxon>
        <taxon>Thoracica</taxon>
        <taxon>Thoracicalcarea</taxon>
        <taxon>Balanomorpha</taxon>
        <taxon>Balanoidea</taxon>
        <taxon>Balanidae</taxon>
        <taxon>Amphibalaninae</taxon>
        <taxon>Amphibalanus</taxon>
    </lineage>
</organism>
<evidence type="ECO:0000313" key="3">
    <source>
        <dbReference type="Proteomes" id="UP000440578"/>
    </source>
</evidence>